<reference evidence="2" key="2">
    <citation type="journal article" date="2014" name="ISME J.">
        <title>Microbial stratification in low pH oxic and suboxic macroscopic growths along an acid mine drainage.</title>
        <authorList>
            <person name="Mendez-Garcia C."/>
            <person name="Mesa V."/>
            <person name="Sprenger R.R."/>
            <person name="Richter M."/>
            <person name="Diez M.S."/>
            <person name="Solano J."/>
            <person name="Bargiela R."/>
            <person name="Golyshina O.V."/>
            <person name="Manteca A."/>
            <person name="Ramos J.L."/>
            <person name="Gallego J.R."/>
            <person name="Llorente I."/>
            <person name="Martins Dos Santos V.A."/>
            <person name="Jensen O.N."/>
            <person name="Pelaez A.I."/>
            <person name="Sanchez J."/>
            <person name="Ferrer M."/>
        </authorList>
    </citation>
    <scope>NUCLEOTIDE SEQUENCE</scope>
</reference>
<proteinExistence type="predicted"/>
<sequence>QRAARGFHARTRRGREHLRRQHTAQSCQLALHRQQRLRGLAATEFVGLGQQHVAGQRVRGAERQHLLIEWRQRMADVHHQRQRAQAAASRQVMFECLAPLRAHGLGHLGVAIARQIHQTAAIGQ</sequence>
<feature type="non-terminal residue" evidence="2">
    <location>
        <position position="1"/>
    </location>
</feature>
<feature type="non-terminal residue" evidence="2">
    <location>
        <position position="124"/>
    </location>
</feature>
<organism evidence="2">
    <name type="scientific">mine drainage metagenome</name>
    <dbReference type="NCBI Taxonomy" id="410659"/>
    <lineage>
        <taxon>unclassified sequences</taxon>
        <taxon>metagenomes</taxon>
        <taxon>ecological metagenomes</taxon>
    </lineage>
</organism>
<protein>
    <submittedName>
        <fullName evidence="2">Uncharacterized protein</fullName>
    </submittedName>
</protein>
<accession>T1AZ07</accession>
<comment type="caution">
    <text evidence="2">The sequence shown here is derived from an EMBL/GenBank/DDBJ whole genome shotgun (WGS) entry which is preliminary data.</text>
</comment>
<dbReference type="EMBL" id="AUZZ01006570">
    <property type="protein sequence ID" value="EQD45879.1"/>
    <property type="molecule type" value="Genomic_DNA"/>
</dbReference>
<evidence type="ECO:0000313" key="2">
    <source>
        <dbReference type="EMBL" id="EQD45879.1"/>
    </source>
</evidence>
<name>T1AZ07_9ZZZZ</name>
<dbReference type="AlphaFoldDB" id="T1AZ07"/>
<evidence type="ECO:0000256" key="1">
    <source>
        <dbReference type="SAM" id="MobiDB-lite"/>
    </source>
</evidence>
<gene>
    <name evidence="2" type="ORF">B2A_09100</name>
</gene>
<feature type="region of interest" description="Disordered" evidence="1">
    <location>
        <begin position="1"/>
        <end position="21"/>
    </location>
</feature>
<reference evidence="2" key="1">
    <citation type="submission" date="2013-08" db="EMBL/GenBank/DDBJ databases">
        <authorList>
            <person name="Mendez C."/>
            <person name="Richter M."/>
            <person name="Ferrer M."/>
            <person name="Sanchez J."/>
        </authorList>
    </citation>
    <scope>NUCLEOTIDE SEQUENCE</scope>
</reference>